<gene>
    <name evidence="2" type="ordered locus">Dde_1679</name>
</gene>
<evidence type="ECO:0000259" key="1">
    <source>
        <dbReference type="Pfam" id="PF13524"/>
    </source>
</evidence>
<reference evidence="2 3" key="1">
    <citation type="journal article" date="2011" name="J. Bacteriol.">
        <title>Complete genome sequence and updated annotation of Desulfovibrio alaskensis G20.</title>
        <authorList>
            <person name="Hauser L.J."/>
            <person name="Land M.L."/>
            <person name="Brown S.D."/>
            <person name="Larimer F."/>
            <person name="Keller K.L."/>
            <person name="Rapp-Giles B.J."/>
            <person name="Price M.N."/>
            <person name="Lin M."/>
            <person name="Bruce D.C."/>
            <person name="Detter J.C."/>
            <person name="Tapia R."/>
            <person name="Han C.S."/>
            <person name="Goodwin L.A."/>
            <person name="Cheng J.F."/>
            <person name="Pitluck S."/>
            <person name="Copeland A."/>
            <person name="Lucas S."/>
            <person name="Nolan M."/>
            <person name="Lapidus A.L."/>
            <person name="Palumbo A.V."/>
            <person name="Wall J.D."/>
        </authorList>
    </citation>
    <scope>NUCLEOTIDE SEQUENCE [LARGE SCALE GENOMIC DNA]</scope>
    <source>
        <strain evidence="3">ATCC BAA 1058 / DSM 17464 / G20</strain>
    </source>
</reference>
<dbReference type="Gene3D" id="3.40.50.2000">
    <property type="entry name" value="Glycogen Phosphorylase B"/>
    <property type="match status" value="1"/>
</dbReference>
<evidence type="ECO:0000313" key="2">
    <source>
        <dbReference type="EMBL" id="ABB38476.2"/>
    </source>
</evidence>
<dbReference type="HOGENOM" id="CLU_838687_0_0_7"/>
<organism evidence="2 3">
    <name type="scientific">Oleidesulfovibrio alaskensis (strain ATCC BAA-1058 / DSM 17464 / G20)</name>
    <name type="common">Desulfovibrio alaskensis</name>
    <dbReference type="NCBI Taxonomy" id="207559"/>
    <lineage>
        <taxon>Bacteria</taxon>
        <taxon>Pseudomonadati</taxon>
        <taxon>Thermodesulfobacteriota</taxon>
        <taxon>Desulfovibrionia</taxon>
        <taxon>Desulfovibrionales</taxon>
        <taxon>Desulfovibrionaceae</taxon>
        <taxon>Oleidesulfovibrio</taxon>
    </lineage>
</organism>
<dbReference type="eggNOG" id="COG4641">
    <property type="taxonomic scope" value="Bacteria"/>
</dbReference>
<protein>
    <recommendedName>
        <fullName evidence="1">Spore protein YkvP/CgeB glycosyl transferase-like domain-containing protein</fullName>
    </recommendedName>
</protein>
<name>Q311C0_OLEA2</name>
<dbReference type="AlphaFoldDB" id="Q311C0"/>
<dbReference type="Pfam" id="PF13524">
    <property type="entry name" value="Glyco_trans_1_2"/>
    <property type="match status" value="1"/>
</dbReference>
<dbReference type="InterPro" id="IPR055259">
    <property type="entry name" value="YkvP/CgeB_Glyco_trans-like"/>
</dbReference>
<evidence type="ECO:0000313" key="3">
    <source>
        <dbReference type="Proteomes" id="UP000002710"/>
    </source>
</evidence>
<dbReference type="EMBL" id="CP000112">
    <property type="protein sequence ID" value="ABB38476.2"/>
    <property type="molecule type" value="Genomic_DNA"/>
</dbReference>
<dbReference type="KEGG" id="dde:Dde_1679"/>
<proteinExistence type="predicted"/>
<dbReference type="STRING" id="207559.Dde_1679"/>
<dbReference type="SUPFAM" id="SSF53756">
    <property type="entry name" value="UDP-Glycosyltransferase/glycogen phosphorylase"/>
    <property type="match status" value="1"/>
</dbReference>
<dbReference type="RefSeq" id="WP_011367623.1">
    <property type="nucleotide sequence ID" value="NC_007519.1"/>
</dbReference>
<dbReference type="Proteomes" id="UP000002710">
    <property type="component" value="Chromosome"/>
</dbReference>
<keyword evidence="3" id="KW-1185">Reference proteome</keyword>
<feature type="domain" description="Spore protein YkvP/CgeB glycosyl transferase-like" evidence="1">
    <location>
        <begin position="165"/>
        <end position="275"/>
    </location>
</feature>
<accession>Q311C0</accession>
<sequence>MLTIFWLGSPFFAPSLSALGCNVIRHDFKGPETFGWNDIVRLAGCVPDMVVVADKSRPPFVRGIETFPCLTAFLCIDSHIHSWYPRYAQAFDICMVSLRDHLPWFRNMRLADDSVWWMPAFAKDQDLPRTMTAVWDLLFVGTVNAQTTPRRKIFLEKLREEIPGRLHVTTGSYRDLYPQGKVILNYCEHGDLNFRVFEALGCGCCLLTPAVENGQQELFRDGVHLRTYPPDDAHAAARAALDLLAADPLRRTLAENGLAAIDAGHRSRHRAQNFLGKIDKMDVQKTIDRRLQQAPAIHDRYLRLLYLLHAETSSGPYLRETYLKEACRYPRGT</sequence>